<evidence type="ECO:0000313" key="2">
    <source>
        <dbReference type="Proteomes" id="UP000541535"/>
    </source>
</evidence>
<proteinExistence type="predicted"/>
<organism evidence="1 2">
    <name type="scientific">Pseudoduganella violacea</name>
    <dbReference type="NCBI Taxonomy" id="1715466"/>
    <lineage>
        <taxon>Bacteria</taxon>
        <taxon>Pseudomonadati</taxon>
        <taxon>Pseudomonadota</taxon>
        <taxon>Betaproteobacteria</taxon>
        <taxon>Burkholderiales</taxon>
        <taxon>Oxalobacteraceae</taxon>
        <taxon>Telluria group</taxon>
        <taxon>Pseudoduganella</taxon>
    </lineage>
</organism>
<reference evidence="1 2" key="1">
    <citation type="submission" date="2020-08" db="EMBL/GenBank/DDBJ databases">
        <title>Genomic Encyclopedia of Type Strains, Phase III (KMG-III): the genomes of soil and plant-associated and newly described type strains.</title>
        <authorList>
            <person name="Whitman W."/>
        </authorList>
    </citation>
    <scope>NUCLEOTIDE SEQUENCE [LARGE SCALE GENOMIC DNA]</scope>
    <source>
        <strain evidence="1 2">CECT 8897</strain>
    </source>
</reference>
<sequence>MSTATNITFNTYQDRSYVANVAHAARNLLRALFAVQPARAAAAKDEMISRDLARDRAALLSMARDFEAFSPSQAAELRYLASRG</sequence>
<evidence type="ECO:0000313" key="1">
    <source>
        <dbReference type="EMBL" id="MBB3119884.1"/>
    </source>
</evidence>
<keyword evidence="2" id="KW-1185">Reference proteome</keyword>
<dbReference type="Proteomes" id="UP000541535">
    <property type="component" value="Unassembled WGS sequence"/>
</dbReference>
<dbReference type="RefSeq" id="WP_183441681.1">
    <property type="nucleotide sequence ID" value="NZ_JACHXD010000007.1"/>
</dbReference>
<dbReference type="AlphaFoldDB" id="A0A7W5FUK2"/>
<name>A0A7W5FUK2_9BURK</name>
<dbReference type="EMBL" id="JACHXD010000007">
    <property type="protein sequence ID" value="MBB3119884.1"/>
    <property type="molecule type" value="Genomic_DNA"/>
</dbReference>
<comment type="caution">
    <text evidence="1">The sequence shown here is derived from an EMBL/GenBank/DDBJ whole genome shotgun (WGS) entry which is preliminary data.</text>
</comment>
<gene>
    <name evidence="1" type="ORF">FHS03_002939</name>
</gene>
<protein>
    <submittedName>
        <fullName evidence="1">Uncharacterized protein</fullName>
    </submittedName>
</protein>
<accession>A0A7W5FUK2</accession>